<comment type="cofactor">
    <cofactor evidence="1 12">
        <name>pyridoxal 5'-phosphate</name>
        <dbReference type="ChEBI" id="CHEBI:597326"/>
    </cofactor>
</comment>
<dbReference type="SUPFAM" id="SSF56752">
    <property type="entry name" value="D-aminoacid aminotransferase-like PLP-dependent enzymes"/>
    <property type="match status" value="1"/>
</dbReference>
<dbReference type="Gene3D" id="3.30.470.10">
    <property type="match status" value="1"/>
</dbReference>
<comment type="catalytic activity">
    <reaction evidence="9">
        <text>4-amino-4-deoxychorismate = 4-aminobenzoate + pyruvate + H(+)</text>
        <dbReference type="Rhea" id="RHEA:16201"/>
        <dbReference type="ChEBI" id="CHEBI:15361"/>
        <dbReference type="ChEBI" id="CHEBI:15378"/>
        <dbReference type="ChEBI" id="CHEBI:17836"/>
        <dbReference type="ChEBI" id="CHEBI:58406"/>
        <dbReference type="EC" id="4.1.3.38"/>
    </reaction>
</comment>
<comment type="subunit">
    <text evidence="3">Homodimer.</text>
</comment>
<dbReference type="EMBL" id="BSUY01000001">
    <property type="protein sequence ID" value="GMA81940.1"/>
    <property type="molecule type" value="Genomic_DNA"/>
</dbReference>
<evidence type="ECO:0000256" key="7">
    <source>
        <dbReference type="ARBA" id="ARBA00035633"/>
    </source>
</evidence>
<dbReference type="Proteomes" id="UP001157046">
    <property type="component" value="Unassembled WGS sequence"/>
</dbReference>
<dbReference type="PANTHER" id="PTHR42743">
    <property type="entry name" value="AMINO-ACID AMINOTRANSFERASE"/>
    <property type="match status" value="1"/>
</dbReference>
<dbReference type="InterPro" id="IPR043132">
    <property type="entry name" value="BCAT-like_C"/>
</dbReference>
<dbReference type="PROSITE" id="PS00770">
    <property type="entry name" value="AA_TRANSFER_CLASS_4"/>
    <property type="match status" value="1"/>
</dbReference>
<keyword evidence="5" id="KW-0289">Folate biosynthesis</keyword>
<keyword evidence="4 12" id="KW-0663">Pyridoxal phosphate</keyword>
<comment type="pathway">
    <text evidence="7">Cofactor biosynthesis; tetrahydrofolate biosynthesis; 4-aminobenzoate from chorismate: step 2/2.</text>
</comment>
<dbReference type="InterPro" id="IPR017824">
    <property type="entry name" value="Aminodeoxychorismate_lyase_IV"/>
</dbReference>
<keyword evidence="6 13" id="KW-0456">Lyase</keyword>
<comment type="caution">
    <text evidence="13">The sequence shown here is derived from an EMBL/GenBank/DDBJ whole genome shotgun (WGS) entry which is preliminary data.</text>
</comment>
<sequence>MIWVNGVPQANVDPTDRGIAYGDGLFATMRTGAEGILFFETHQARLTAGAARLRFQWQMNEALQQQLQALAIEYPQHCIKLIVSRGVGGRGYAPPEPEIVKPTEIVSVHTIPSHYAQWQQRGICLKTSSIRLGLQPLLAGIKHLNRLEQVLIKSYPLPQGFDDWLVADIEDNIIESSMANIFFIKGNQVLTPSLAQCGVAGVMREHVMLALLEQHLNIECLPVGAERLIEFDSAFITNSILGIVDVLAIDSLTFTRTPITAQLRQTLSLTL</sequence>
<dbReference type="InterPro" id="IPR050571">
    <property type="entry name" value="Class-IV_PLP-Dep_Aminotrnsfr"/>
</dbReference>
<dbReference type="EC" id="4.1.3.38" evidence="8 10"/>
<protein>
    <recommendedName>
        <fullName evidence="8 10">Aminodeoxychorismate lyase</fullName>
        <ecNumber evidence="8 10">4.1.3.38</ecNumber>
    </recommendedName>
</protein>
<evidence type="ECO:0000313" key="13">
    <source>
        <dbReference type="EMBL" id="GMA81940.1"/>
    </source>
</evidence>
<evidence type="ECO:0000256" key="6">
    <source>
        <dbReference type="ARBA" id="ARBA00023239"/>
    </source>
</evidence>
<dbReference type="PANTHER" id="PTHR42743:SF2">
    <property type="entry name" value="AMINODEOXYCHORISMATE LYASE"/>
    <property type="match status" value="1"/>
</dbReference>
<proteinExistence type="inferred from homology"/>
<evidence type="ECO:0000256" key="4">
    <source>
        <dbReference type="ARBA" id="ARBA00022898"/>
    </source>
</evidence>
<evidence type="ECO:0000256" key="12">
    <source>
        <dbReference type="RuleBase" id="RU004516"/>
    </source>
</evidence>
<evidence type="ECO:0000256" key="3">
    <source>
        <dbReference type="ARBA" id="ARBA00011738"/>
    </source>
</evidence>
<evidence type="ECO:0000256" key="8">
    <source>
        <dbReference type="ARBA" id="ARBA00035676"/>
    </source>
</evidence>
<evidence type="ECO:0000256" key="5">
    <source>
        <dbReference type="ARBA" id="ARBA00022909"/>
    </source>
</evidence>
<dbReference type="Pfam" id="PF01063">
    <property type="entry name" value="Aminotran_4"/>
    <property type="match status" value="1"/>
</dbReference>
<comment type="similarity">
    <text evidence="2 11">Belongs to the class-IV pyridoxal-phosphate-dependent aminotransferase family.</text>
</comment>
<accession>A0ABQ6J509</accession>
<dbReference type="Gene3D" id="3.20.10.10">
    <property type="entry name" value="D-amino Acid Aminotransferase, subunit A, domain 2"/>
    <property type="match status" value="1"/>
</dbReference>
<gene>
    <name evidence="13" type="primary">pabC</name>
    <name evidence="13" type="ORF">GCM10025855_14730</name>
</gene>
<evidence type="ECO:0000256" key="10">
    <source>
        <dbReference type="NCBIfam" id="TIGR03461"/>
    </source>
</evidence>
<dbReference type="InterPro" id="IPR001544">
    <property type="entry name" value="Aminotrans_IV"/>
</dbReference>
<evidence type="ECO:0000256" key="2">
    <source>
        <dbReference type="ARBA" id="ARBA00009320"/>
    </source>
</evidence>
<dbReference type="RefSeq" id="WP_220774447.1">
    <property type="nucleotide sequence ID" value="NZ_BPFC01000121.1"/>
</dbReference>
<dbReference type="InterPro" id="IPR043131">
    <property type="entry name" value="BCAT-like_N"/>
</dbReference>
<dbReference type="NCBIfam" id="NF004761">
    <property type="entry name" value="PRK06092.1"/>
    <property type="match status" value="1"/>
</dbReference>
<dbReference type="InterPro" id="IPR018300">
    <property type="entry name" value="Aminotrans_IV_CS"/>
</dbReference>
<dbReference type="NCBIfam" id="TIGR03461">
    <property type="entry name" value="pabC_Proteo"/>
    <property type="match status" value="1"/>
</dbReference>
<evidence type="ECO:0000256" key="11">
    <source>
        <dbReference type="RuleBase" id="RU004106"/>
    </source>
</evidence>
<name>A0ABQ6J509_9GAMM</name>
<organism evidence="13 14">
    <name type="scientific">Shewanella glacialipiscicola</name>
    <dbReference type="NCBI Taxonomy" id="614069"/>
    <lineage>
        <taxon>Bacteria</taxon>
        <taxon>Pseudomonadati</taxon>
        <taxon>Pseudomonadota</taxon>
        <taxon>Gammaproteobacteria</taxon>
        <taxon>Alteromonadales</taxon>
        <taxon>Shewanellaceae</taxon>
        <taxon>Shewanella</taxon>
    </lineage>
</organism>
<reference evidence="14" key="1">
    <citation type="journal article" date="2019" name="Int. J. Syst. Evol. Microbiol.">
        <title>The Global Catalogue of Microorganisms (GCM) 10K type strain sequencing project: providing services to taxonomists for standard genome sequencing and annotation.</title>
        <authorList>
            <consortium name="The Broad Institute Genomics Platform"/>
            <consortium name="The Broad Institute Genome Sequencing Center for Infectious Disease"/>
            <person name="Wu L."/>
            <person name="Ma J."/>
        </authorList>
    </citation>
    <scope>NUCLEOTIDE SEQUENCE [LARGE SCALE GENOMIC DNA]</scope>
    <source>
        <strain evidence="14">NBRC 102030</strain>
    </source>
</reference>
<dbReference type="GO" id="GO:0016829">
    <property type="term" value="F:lyase activity"/>
    <property type="evidence" value="ECO:0007669"/>
    <property type="project" value="UniProtKB-KW"/>
</dbReference>
<evidence type="ECO:0000256" key="9">
    <source>
        <dbReference type="ARBA" id="ARBA00049529"/>
    </source>
</evidence>
<dbReference type="InterPro" id="IPR036038">
    <property type="entry name" value="Aminotransferase-like"/>
</dbReference>
<evidence type="ECO:0000313" key="14">
    <source>
        <dbReference type="Proteomes" id="UP001157046"/>
    </source>
</evidence>
<dbReference type="CDD" id="cd01559">
    <property type="entry name" value="ADCL_like"/>
    <property type="match status" value="1"/>
</dbReference>
<keyword evidence="14" id="KW-1185">Reference proteome</keyword>
<evidence type="ECO:0000256" key="1">
    <source>
        <dbReference type="ARBA" id="ARBA00001933"/>
    </source>
</evidence>